<dbReference type="Pfam" id="PF03358">
    <property type="entry name" value="FMN_red"/>
    <property type="match status" value="1"/>
</dbReference>
<dbReference type="InterPro" id="IPR005025">
    <property type="entry name" value="FMN_Rdtase-like_dom"/>
</dbReference>
<feature type="domain" description="NADPH-dependent FMN reductase-like" evidence="1">
    <location>
        <begin position="2"/>
        <end position="146"/>
    </location>
</feature>
<dbReference type="PANTHER" id="PTHR30543">
    <property type="entry name" value="CHROMATE REDUCTASE"/>
    <property type="match status" value="1"/>
</dbReference>
<reference evidence="2 3" key="1">
    <citation type="submission" date="2017-03" db="EMBL/GenBank/DDBJ databases">
        <authorList>
            <person name="Afonso C.L."/>
            <person name="Miller P.J."/>
            <person name="Scott M.A."/>
            <person name="Spackman E."/>
            <person name="Goraichik I."/>
            <person name="Dimitrov K.M."/>
            <person name="Suarez D.L."/>
            <person name="Swayne D.E."/>
        </authorList>
    </citation>
    <scope>NUCLEOTIDE SEQUENCE [LARGE SCALE GENOMIC DNA]</scope>
    <source>
        <strain evidence="2 3">CECT 7680</strain>
    </source>
</reference>
<dbReference type="EC" id="1.7.-.-" evidence="2"/>
<organism evidence="2 3">
    <name type="scientific">Pseudoruegeria aquimaris</name>
    <dbReference type="NCBI Taxonomy" id="393663"/>
    <lineage>
        <taxon>Bacteria</taxon>
        <taxon>Pseudomonadati</taxon>
        <taxon>Pseudomonadota</taxon>
        <taxon>Alphaproteobacteria</taxon>
        <taxon>Rhodobacterales</taxon>
        <taxon>Roseobacteraceae</taxon>
        <taxon>Pseudoruegeria</taxon>
    </lineage>
</organism>
<proteinExistence type="predicted"/>
<protein>
    <submittedName>
        <fullName evidence="2">FMN-dependent NADPH-azoreductase</fullName>
        <ecNumber evidence="2">1.7.-.-</ecNumber>
    </submittedName>
</protein>
<dbReference type="EMBL" id="FWFQ01000008">
    <property type="protein sequence ID" value="SLN29837.1"/>
    <property type="molecule type" value="Genomic_DNA"/>
</dbReference>
<evidence type="ECO:0000313" key="2">
    <source>
        <dbReference type="EMBL" id="SLN29837.1"/>
    </source>
</evidence>
<dbReference type="AlphaFoldDB" id="A0A1Y5S1Z2"/>
<evidence type="ECO:0000259" key="1">
    <source>
        <dbReference type="Pfam" id="PF03358"/>
    </source>
</evidence>
<dbReference type="InterPro" id="IPR050712">
    <property type="entry name" value="NAD(P)H-dep_reductase"/>
</dbReference>
<gene>
    <name evidence="2" type="primary">azr_1</name>
    <name evidence="2" type="ORF">PSA7680_01396</name>
</gene>
<dbReference type="SUPFAM" id="SSF52218">
    <property type="entry name" value="Flavoproteins"/>
    <property type="match status" value="1"/>
</dbReference>
<evidence type="ECO:0000313" key="3">
    <source>
        <dbReference type="Proteomes" id="UP000193409"/>
    </source>
</evidence>
<dbReference type="InterPro" id="IPR029039">
    <property type="entry name" value="Flavoprotein-like_sf"/>
</dbReference>
<keyword evidence="2" id="KW-0560">Oxidoreductase</keyword>
<keyword evidence="3" id="KW-1185">Reference proteome</keyword>
<sequence length="182" mass="19545">MPKLLLISGSLRAGSYNRKLLEEAARLYGEAEVLRADLRLPLYDGDLEDAEGIPAPVQTLADQIAEADAVAISTPEYNKNLSGVLKNALDWVSRTKGSPWRGKPVAIMSATAGRAGGERAQNSLRLCLMPFRAHVLPGPEILVGQCAEQFDDAGRLTNIRYEKALSELMGDLRAVSAQSAAA</sequence>
<accession>A0A1Y5S1Z2</accession>
<dbReference type="GO" id="GO:0010181">
    <property type="term" value="F:FMN binding"/>
    <property type="evidence" value="ECO:0007669"/>
    <property type="project" value="TreeGrafter"/>
</dbReference>
<dbReference type="OrthoDB" id="9812295at2"/>
<dbReference type="Proteomes" id="UP000193409">
    <property type="component" value="Unassembled WGS sequence"/>
</dbReference>
<dbReference type="GO" id="GO:0005829">
    <property type="term" value="C:cytosol"/>
    <property type="evidence" value="ECO:0007669"/>
    <property type="project" value="TreeGrafter"/>
</dbReference>
<dbReference type="RefSeq" id="WP_085867952.1">
    <property type="nucleotide sequence ID" value="NZ_FWFQ01000008.1"/>
</dbReference>
<name>A0A1Y5S1Z2_9RHOB</name>
<dbReference type="PANTHER" id="PTHR30543:SF21">
    <property type="entry name" value="NAD(P)H-DEPENDENT FMN REDUCTASE LOT6"/>
    <property type="match status" value="1"/>
</dbReference>
<dbReference type="Gene3D" id="3.40.50.360">
    <property type="match status" value="1"/>
</dbReference>
<dbReference type="GO" id="GO:0016491">
    <property type="term" value="F:oxidoreductase activity"/>
    <property type="evidence" value="ECO:0007669"/>
    <property type="project" value="UniProtKB-KW"/>
</dbReference>